<comment type="similarity">
    <text evidence="2">Belongs to the peptidase M14 family.</text>
</comment>
<evidence type="ECO:0000256" key="4">
    <source>
        <dbReference type="ARBA" id="ARBA00022723"/>
    </source>
</evidence>
<dbReference type="GO" id="GO:0004181">
    <property type="term" value="F:metallocarboxypeptidase activity"/>
    <property type="evidence" value="ECO:0007669"/>
    <property type="project" value="InterPro"/>
</dbReference>
<protein>
    <submittedName>
        <fullName evidence="9">Peptidase M14 carboxypeptidase A</fullName>
    </submittedName>
</protein>
<dbReference type="InterPro" id="IPR000834">
    <property type="entry name" value="Peptidase_M14"/>
</dbReference>
<evidence type="ECO:0000256" key="2">
    <source>
        <dbReference type="ARBA" id="ARBA00005988"/>
    </source>
</evidence>
<dbReference type="InterPro" id="IPR029062">
    <property type="entry name" value="Class_I_gatase-like"/>
</dbReference>
<proteinExistence type="inferred from homology"/>
<keyword evidence="4" id="KW-0479">Metal-binding</keyword>
<comment type="cofactor">
    <cofactor evidence="1">
        <name>Zn(2+)</name>
        <dbReference type="ChEBI" id="CHEBI:29105"/>
    </cofactor>
</comment>
<keyword evidence="5" id="KW-0378">Hydrolase</keyword>
<keyword evidence="10" id="KW-1185">Reference proteome</keyword>
<accession>I5C9R3</accession>
<gene>
    <name evidence="9" type="ORF">A3SI_02346</name>
</gene>
<dbReference type="GO" id="GO:0006508">
    <property type="term" value="P:proteolysis"/>
    <property type="evidence" value="ECO:0007669"/>
    <property type="project" value="UniProtKB-KW"/>
</dbReference>
<reference evidence="9 10" key="1">
    <citation type="submission" date="2012-05" db="EMBL/GenBank/DDBJ databases">
        <title>Genome sequence of Nitritalea halalkaliphila LW7.</title>
        <authorList>
            <person name="Jangir P.K."/>
            <person name="Singh A."/>
            <person name="Shivaji S."/>
            <person name="Sharma R."/>
        </authorList>
    </citation>
    <scope>NUCLEOTIDE SEQUENCE [LARGE SCALE GENOMIC DNA]</scope>
    <source>
        <strain evidence="9 10">LW7</strain>
    </source>
</reference>
<keyword evidence="7" id="KW-0482">Metalloprotease</keyword>
<evidence type="ECO:0000259" key="8">
    <source>
        <dbReference type="Pfam" id="PF00246"/>
    </source>
</evidence>
<evidence type="ECO:0000256" key="1">
    <source>
        <dbReference type="ARBA" id="ARBA00001947"/>
    </source>
</evidence>
<dbReference type="GO" id="GO:0008270">
    <property type="term" value="F:zinc ion binding"/>
    <property type="evidence" value="ECO:0007669"/>
    <property type="project" value="InterPro"/>
</dbReference>
<keyword evidence="6" id="KW-0862">Zinc</keyword>
<keyword evidence="9" id="KW-0121">Carboxypeptidase</keyword>
<keyword evidence="3" id="KW-0645">Protease</keyword>
<dbReference type="AlphaFoldDB" id="I5C9R3"/>
<dbReference type="PANTHER" id="PTHR11705:SF143">
    <property type="entry name" value="SLL0236 PROTEIN"/>
    <property type="match status" value="1"/>
</dbReference>
<dbReference type="PROSITE" id="PS00132">
    <property type="entry name" value="CARBOXYPEPT_ZN_1"/>
    <property type="match status" value="1"/>
</dbReference>
<dbReference type="STRING" id="1189621.A3SI_02346"/>
<dbReference type="Pfam" id="PF00246">
    <property type="entry name" value="Peptidase_M14"/>
    <property type="match status" value="1"/>
</dbReference>
<evidence type="ECO:0000256" key="5">
    <source>
        <dbReference type="ARBA" id="ARBA00022801"/>
    </source>
</evidence>
<sequence length="897" mass="99289">MLTLLLLWVWQGAIAQRVPSPEAHFGAPIGTDYTLVTYTATEAYFQAVAAASERVTLLDIGPTEEGRRMPLMVVTSPKNQQNIARYKEISQLLGRAEMDEQAARALVKEGKPVVWIDGGLHSTETVASHQLIETLYQLASREDEETLQLLDDLIILLVHTNPDGQEIVTDWYMMPEDVTKRNMRTPYMYQKYVGHDNNRDFFMNNMKESTNISLQQYVEWLPQIIYNHHQTSPAGTVVAGPPYRDPFNHVFDPLIMTSLDGVGAAMINRLHVEDKPGYTRLSGSVFSSWWNGGLRTTPYFHNMIGILTETTGGPTPSEIPVVPDRLIPTHATPYPVEPQPWNFRRSIDYSVSMNYAVLDYARRNADALLFNFYKMGRNAIDRGNKDHWTKYPKRAAAVEEAYREGRAAAQSGGGNTFRRGIDKGYFASVFQDPELRDPRAYILSADQTDFPRATAFINALLKSGVLVHRATADFQAGGKQYPKGSFIVKTAQAFRPHVLDMFEPQDHPNDFQYPGGPPVRPYDAAGWTLAFQMGVEFDRFLEGVEGPFEAIPYGELQNPLQTAVASNASGYLIDGRQNDAFKAVNQLMAKGMRVQRIQEPSGELPAGSFFVTGKGQDIAALTSTMGLRVQTGRAPAGASSVKKARIGLFDYYGGSMPSGWVRWLLEQYAFDFEVVYPQDIDAGNLNKRFDVLLFIGPGMPAVGQSTGSGAQLNPADLPAEYRKLVGALTVERSVPALKQFMESGGKVVTVGAASSLAMHLGLPVEDALVEVLPDGSKRTLPGDKYYIPGSILRAELDERHPANWGMGATAQVVVNRSPVFRLTPEAQVQGLQPLAWFGETSPLISGWAWGEGYIRNGVAAFHAPVGKGDLVVYGPEITFRAQAHNTFKMLFNHLYTK</sequence>
<dbReference type="PANTHER" id="PTHR11705">
    <property type="entry name" value="PROTEASE FAMILY M14 CARBOXYPEPTIDASE A,B"/>
    <property type="match status" value="1"/>
</dbReference>
<dbReference type="RefSeq" id="WP_009053391.1">
    <property type="nucleotide sequence ID" value="NZ_AJYA01000003.1"/>
</dbReference>
<dbReference type="InterPro" id="IPR057246">
    <property type="entry name" value="CARBOXYPEPT_ZN_1"/>
</dbReference>
<evidence type="ECO:0000256" key="3">
    <source>
        <dbReference type="ARBA" id="ARBA00022670"/>
    </source>
</evidence>
<organism evidence="9 10">
    <name type="scientific">Nitritalea halalkaliphila LW7</name>
    <dbReference type="NCBI Taxonomy" id="1189621"/>
    <lineage>
        <taxon>Bacteria</taxon>
        <taxon>Pseudomonadati</taxon>
        <taxon>Bacteroidota</taxon>
        <taxon>Cytophagia</taxon>
        <taxon>Cytophagales</taxon>
        <taxon>Cyclobacteriaceae</taxon>
        <taxon>Nitritalea</taxon>
    </lineage>
</organism>
<feature type="domain" description="Peptidase M14" evidence="8">
    <location>
        <begin position="42"/>
        <end position="204"/>
    </location>
</feature>
<dbReference type="CDD" id="cd06240">
    <property type="entry name" value="M14-like"/>
    <property type="match status" value="1"/>
</dbReference>
<dbReference type="GO" id="GO:0005615">
    <property type="term" value="C:extracellular space"/>
    <property type="evidence" value="ECO:0007669"/>
    <property type="project" value="TreeGrafter"/>
</dbReference>
<dbReference type="SUPFAM" id="SSF52317">
    <property type="entry name" value="Class I glutamine amidotransferase-like"/>
    <property type="match status" value="1"/>
</dbReference>
<dbReference type="PATRIC" id="fig|1189621.3.peg.492"/>
<evidence type="ECO:0000256" key="6">
    <source>
        <dbReference type="ARBA" id="ARBA00022833"/>
    </source>
</evidence>
<dbReference type="Proteomes" id="UP000005551">
    <property type="component" value="Unassembled WGS sequence"/>
</dbReference>
<name>I5C9R3_9BACT</name>
<evidence type="ECO:0000313" key="10">
    <source>
        <dbReference type="Proteomes" id="UP000005551"/>
    </source>
</evidence>
<evidence type="ECO:0000256" key="7">
    <source>
        <dbReference type="ARBA" id="ARBA00023049"/>
    </source>
</evidence>
<evidence type="ECO:0000313" key="9">
    <source>
        <dbReference type="EMBL" id="EIM78565.1"/>
    </source>
</evidence>
<dbReference type="SUPFAM" id="SSF53187">
    <property type="entry name" value="Zn-dependent exopeptidases"/>
    <property type="match status" value="1"/>
</dbReference>
<dbReference type="Gene3D" id="3.40.630.10">
    <property type="entry name" value="Zn peptidases"/>
    <property type="match status" value="1"/>
</dbReference>
<dbReference type="EMBL" id="AJYA01000003">
    <property type="protein sequence ID" value="EIM78565.1"/>
    <property type="molecule type" value="Genomic_DNA"/>
</dbReference>
<comment type="caution">
    <text evidence="9">The sequence shown here is derived from an EMBL/GenBank/DDBJ whole genome shotgun (WGS) entry which is preliminary data.</text>
</comment>